<dbReference type="Proteomes" id="UP000271162">
    <property type="component" value="Unassembled WGS sequence"/>
</dbReference>
<name>A0A0N4XRQ0_NIPBR</name>
<evidence type="ECO:0000313" key="2">
    <source>
        <dbReference type="EMBL" id="VDL68792.1"/>
    </source>
</evidence>
<keyword evidence="3" id="KW-1185">Reference proteome</keyword>
<dbReference type="AlphaFoldDB" id="A0A0N4XRQ0"/>
<feature type="region of interest" description="Disordered" evidence="1">
    <location>
        <begin position="129"/>
        <end position="148"/>
    </location>
</feature>
<accession>A0A0N4XRQ0</accession>
<proteinExistence type="predicted"/>
<reference evidence="4" key="1">
    <citation type="submission" date="2017-02" db="UniProtKB">
        <authorList>
            <consortium name="WormBaseParasite"/>
        </authorList>
    </citation>
    <scope>IDENTIFICATION</scope>
</reference>
<evidence type="ECO:0000256" key="1">
    <source>
        <dbReference type="SAM" id="MobiDB-lite"/>
    </source>
</evidence>
<gene>
    <name evidence="2" type="ORF">NBR_LOCUS5203</name>
</gene>
<reference evidence="2 3" key="2">
    <citation type="submission" date="2018-11" db="EMBL/GenBank/DDBJ databases">
        <authorList>
            <consortium name="Pathogen Informatics"/>
        </authorList>
    </citation>
    <scope>NUCLEOTIDE SEQUENCE [LARGE SCALE GENOMIC DNA]</scope>
</reference>
<feature type="compositionally biased region" description="Polar residues" evidence="1">
    <location>
        <begin position="129"/>
        <end position="138"/>
    </location>
</feature>
<dbReference type="WBParaSite" id="NBR_0000520201-mRNA-1">
    <property type="protein sequence ID" value="NBR_0000520201-mRNA-1"/>
    <property type="gene ID" value="NBR_0000520201"/>
</dbReference>
<dbReference type="EMBL" id="UYSL01011823">
    <property type="protein sequence ID" value="VDL68792.1"/>
    <property type="molecule type" value="Genomic_DNA"/>
</dbReference>
<protein>
    <submittedName>
        <fullName evidence="2 4">Uncharacterized protein</fullName>
    </submittedName>
</protein>
<evidence type="ECO:0000313" key="3">
    <source>
        <dbReference type="Proteomes" id="UP000271162"/>
    </source>
</evidence>
<sequence>MNGTRILNVSDILSLSPPKVIACTRIERPVLNTTMLPTIESGRFVPKTYKSALDSSTFSTTSSVTQNGIEKKPRTFASAMKRNTRRTTGARRKKTVKALPGKRKVLRRPLGITYGKNCRFTKWLTTAGRTSDSCSGPQITPIGKVQRY</sequence>
<organism evidence="4">
    <name type="scientific">Nippostrongylus brasiliensis</name>
    <name type="common">Rat hookworm</name>
    <dbReference type="NCBI Taxonomy" id="27835"/>
    <lineage>
        <taxon>Eukaryota</taxon>
        <taxon>Metazoa</taxon>
        <taxon>Ecdysozoa</taxon>
        <taxon>Nematoda</taxon>
        <taxon>Chromadorea</taxon>
        <taxon>Rhabditida</taxon>
        <taxon>Rhabditina</taxon>
        <taxon>Rhabditomorpha</taxon>
        <taxon>Strongyloidea</taxon>
        <taxon>Heligmosomidae</taxon>
        <taxon>Nippostrongylus</taxon>
    </lineage>
</organism>
<dbReference type="STRING" id="27835.A0A0N4XRQ0"/>
<evidence type="ECO:0000313" key="4">
    <source>
        <dbReference type="WBParaSite" id="NBR_0000520201-mRNA-1"/>
    </source>
</evidence>